<evidence type="ECO:0000256" key="2">
    <source>
        <dbReference type="ARBA" id="ARBA00008799"/>
    </source>
</evidence>
<dbReference type="CDD" id="cd03788">
    <property type="entry name" value="GT20_TPS"/>
    <property type="match status" value="1"/>
</dbReference>
<keyword evidence="11" id="KW-1185">Reference proteome</keyword>
<dbReference type="EMBL" id="CP041636">
    <property type="protein sequence ID" value="QDO96866.1"/>
    <property type="molecule type" value="Genomic_DNA"/>
</dbReference>
<dbReference type="GO" id="GO:0003825">
    <property type="term" value="F:alpha,alpha-trehalose-phosphate synthase (UDP-forming) activity"/>
    <property type="evidence" value="ECO:0007669"/>
    <property type="project" value="UniProtKB-UniRule"/>
</dbReference>
<dbReference type="NCBIfam" id="TIGR02400">
    <property type="entry name" value="trehalose_OtsA"/>
    <property type="match status" value="1"/>
</dbReference>
<evidence type="ECO:0000256" key="1">
    <source>
        <dbReference type="ARBA" id="ARBA00005199"/>
    </source>
</evidence>
<comment type="subunit">
    <text evidence="3 9">Homotetramer.</text>
</comment>
<dbReference type="Pfam" id="PF00982">
    <property type="entry name" value="Glyco_transf_20"/>
    <property type="match status" value="1"/>
</dbReference>
<evidence type="ECO:0000256" key="6">
    <source>
        <dbReference type="ARBA" id="ARBA00022676"/>
    </source>
</evidence>
<evidence type="ECO:0000256" key="4">
    <source>
        <dbReference type="ARBA" id="ARBA00012538"/>
    </source>
</evidence>
<evidence type="ECO:0000256" key="5">
    <source>
        <dbReference type="ARBA" id="ARBA00018539"/>
    </source>
</evidence>
<comment type="function">
    <text evidence="9">Probably involved in the osmoprotection via the biosynthesis of trehalose. Catalyzes the transfer of glucose from UDP-alpha-D-glucose (UDP-Glc) to D-glucose 6-phosphate (Glc-6-P) to form trehalose-6-phosphate. Acts with retention of the anomeric configuration of the UDP-sugar donor.</text>
</comment>
<sequence>MARLVVVSNRVAMPRDRAGRAGGLAVALRESLQQHGGLWFGWSGEINDAPSPEPRRTRQGRVDYAVLDLTTEEHKGFYLEFSNGMLWPLCHYRLGLIEFRRSAWDSYLAVNARFADQLATELRPDDVIWIHDYHFIPLAAELRRRGVQNRIGFFMHIPFPAPEVLAALPGHERLVRDLCAYDLVGFQTRGDVRALTEYILHEAEGTVIGNSGEGDVRIGAFGRELRVGTFPIGIDTQDFAEIAAEGANSDETQRLTESLAGRALVVGVDRLDYSKGIPQRFEAFQHLLGSRPEHRGKVTFMQIAPISRGEVAQYRKLRNELDALTGRINGKFAEFDWVPVRYLNKSFARNTLAGFYRHARVGLVTPLRDGMNLVAKEYVASQDPADPGALVLSRFAGAARELKGALLVNPYDTEHIADALHRALVMPLEERRQRWESMMGVLKVNTISHWRENYLAALQAEGNPAGRGDDNLAGAAD</sequence>
<keyword evidence="7 9" id="KW-0808">Transferase</keyword>
<keyword evidence="6 9" id="KW-0328">Glycosyltransferase</keyword>
<dbReference type="UniPathway" id="UPA00299"/>
<dbReference type="SUPFAM" id="SSF53756">
    <property type="entry name" value="UDP-Glycosyltransferase/glycogen phosphorylase"/>
    <property type="match status" value="1"/>
</dbReference>
<dbReference type="KEGG" id="fer:FNB15_06060"/>
<dbReference type="InterPro" id="IPR012766">
    <property type="entry name" value="Trehalose_OtsA"/>
</dbReference>
<evidence type="ECO:0000256" key="9">
    <source>
        <dbReference type="RuleBase" id="RU362045"/>
    </source>
</evidence>
<dbReference type="FunFam" id="3.40.50.2000:FF:000024">
    <property type="entry name" value="Trehalose-6-phosphate synthase"/>
    <property type="match status" value="1"/>
</dbReference>
<dbReference type="EC" id="2.4.1.15" evidence="4 9"/>
<comment type="pathway">
    <text evidence="1 9">Glycan biosynthesis; trehalose biosynthesis.</text>
</comment>
<dbReference type="PANTHER" id="PTHR10788">
    <property type="entry name" value="TREHALOSE-6-PHOSPHATE SYNTHASE"/>
    <property type="match status" value="1"/>
</dbReference>
<evidence type="ECO:0000256" key="3">
    <source>
        <dbReference type="ARBA" id="ARBA00011881"/>
    </source>
</evidence>
<organism evidence="10 11">
    <name type="scientific">Ferrovibrio terrae</name>
    <dbReference type="NCBI Taxonomy" id="2594003"/>
    <lineage>
        <taxon>Bacteria</taxon>
        <taxon>Pseudomonadati</taxon>
        <taxon>Pseudomonadota</taxon>
        <taxon>Alphaproteobacteria</taxon>
        <taxon>Rhodospirillales</taxon>
        <taxon>Rhodospirillaceae</taxon>
        <taxon>Ferrovibrio</taxon>
    </lineage>
</organism>
<proteinExistence type="inferred from homology"/>
<dbReference type="OrthoDB" id="9815690at2"/>
<dbReference type="GO" id="GO:0005992">
    <property type="term" value="P:trehalose biosynthetic process"/>
    <property type="evidence" value="ECO:0007669"/>
    <property type="project" value="UniProtKB-UniRule"/>
</dbReference>
<comment type="similarity">
    <text evidence="2 9">Belongs to the glycosyltransferase 20 family.</text>
</comment>
<comment type="catalytic activity">
    <reaction evidence="8 9">
        <text>D-glucose 6-phosphate + UDP-alpha-D-glucose = alpha,alpha-trehalose 6-phosphate + UDP + H(+)</text>
        <dbReference type="Rhea" id="RHEA:18889"/>
        <dbReference type="ChEBI" id="CHEBI:15378"/>
        <dbReference type="ChEBI" id="CHEBI:58223"/>
        <dbReference type="ChEBI" id="CHEBI:58429"/>
        <dbReference type="ChEBI" id="CHEBI:58885"/>
        <dbReference type="ChEBI" id="CHEBI:61548"/>
        <dbReference type="EC" id="2.4.1.15"/>
    </reaction>
</comment>
<dbReference type="RefSeq" id="WP_144067847.1">
    <property type="nucleotide sequence ID" value="NZ_CP041636.1"/>
</dbReference>
<protein>
    <recommendedName>
        <fullName evidence="5 9">Trehalose-6-phosphate synthase</fullName>
        <ecNumber evidence="4 9">2.4.1.15</ecNumber>
    </recommendedName>
    <alternativeName>
        <fullName evidence="9">Osmoregulatory trehalose synthesis protein A</fullName>
    </alternativeName>
    <alternativeName>
        <fullName evidence="9">UDP-glucose-glucosephosphate glucosyltransferase</fullName>
    </alternativeName>
</protein>
<name>A0A516GZA6_9PROT</name>
<accession>A0A516GZA6</accession>
<dbReference type="InterPro" id="IPR001830">
    <property type="entry name" value="Glyco_trans_20"/>
</dbReference>
<gene>
    <name evidence="10" type="primary">otsA</name>
    <name evidence="10" type="ORF">FNB15_06060</name>
</gene>
<dbReference type="PANTHER" id="PTHR10788:SF106">
    <property type="entry name" value="BCDNA.GH08860"/>
    <property type="match status" value="1"/>
</dbReference>
<dbReference type="Proteomes" id="UP000317496">
    <property type="component" value="Chromosome"/>
</dbReference>
<evidence type="ECO:0000313" key="11">
    <source>
        <dbReference type="Proteomes" id="UP000317496"/>
    </source>
</evidence>
<evidence type="ECO:0000313" key="10">
    <source>
        <dbReference type="EMBL" id="QDO96866.1"/>
    </source>
</evidence>
<dbReference type="Gene3D" id="3.40.50.2000">
    <property type="entry name" value="Glycogen Phosphorylase B"/>
    <property type="match status" value="2"/>
</dbReference>
<evidence type="ECO:0000256" key="7">
    <source>
        <dbReference type="ARBA" id="ARBA00022679"/>
    </source>
</evidence>
<reference evidence="10 11" key="1">
    <citation type="submission" date="2019-07" db="EMBL/GenBank/DDBJ databases">
        <title>Genome sequencing for Ferrovibrio sp. K5.</title>
        <authorList>
            <person name="Park S.-J."/>
        </authorList>
    </citation>
    <scope>NUCLEOTIDE SEQUENCE [LARGE SCALE GENOMIC DNA]</scope>
    <source>
        <strain evidence="10 11">K5</strain>
    </source>
</reference>
<dbReference type="AlphaFoldDB" id="A0A516GZA6"/>
<evidence type="ECO:0000256" key="8">
    <source>
        <dbReference type="ARBA" id="ARBA00048039"/>
    </source>
</evidence>